<proteinExistence type="predicted"/>
<reference evidence="1" key="1">
    <citation type="journal article" date="2000" name="Extremophiles">
        <title>Characterization and comparative study of the rrn operons of alkaliphilic Bacillus halodurans C-125.</title>
        <authorList>
            <person name="Nakasone K."/>
            <person name="Masui N."/>
            <person name="Takaki Y."/>
            <person name="Sasaki R."/>
            <person name="Maeno G."/>
            <person name="Sakiyama T."/>
            <person name="Hirama C."/>
            <person name="Fuji F."/>
            <person name="Takami H."/>
        </authorList>
    </citation>
    <scope>NUCLEOTIDE SEQUENCE</scope>
    <source>
        <strain evidence="1">C-125</strain>
    </source>
</reference>
<organism evidence="1">
    <name type="scientific">Halalkalibacterium halodurans</name>
    <name type="common">Bacillus halodurans</name>
    <dbReference type="NCBI Taxonomy" id="86665"/>
    <lineage>
        <taxon>Bacteria</taxon>
        <taxon>Bacillati</taxon>
        <taxon>Bacillota</taxon>
        <taxon>Bacilli</taxon>
        <taxon>Bacillales</taxon>
        <taxon>Bacillaceae</taxon>
        <taxon>Halalkalibacterium (ex Joshi et al. 2022)</taxon>
    </lineage>
</organism>
<protein>
    <submittedName>
        <fullName evidence="1">Uncharacterized protein</fullName>
    </submittedName>
</protein>
<dbReference type="RefSeq" id="WP_412734073.1">
    <property type="nucleotide sequence ID" value="NZ_JARMVP010000010.1"/>
</dbReference>
<accession>Q9LCA6</accession>
<dbReference type="AlphaFoldDB" id="Q9LCA6"/>
<sequence length="359" mass="40153">MKVAKTPYRDLASESILSAHLSGVQHDVNKIQDVLGMKTDVKENHPLLPVTDQEDSTLRFRIYEADIRNWTTQPEPVIYRDGTVVDPGEYELYPAYGAVVFVAQQHTDAEVTADFTHIIGEANILDDIAQHAQEIEQIKENMQGPGSGTEEAVIRVGGVEPFYPVAGTYLSHYRRDYNPIIESGYHTESHRPAFGILVYGNTIDAFPFPITRKTTFVRAGLCLRNGNDTVRAKVGIYADDGTGRPSNLIFQSPEMTIAADGGWGYADLQVELQPGLYWIARHDGADAYWNGLHQMSAIPLMRFNGETFLQNLAERPNPHTVFGGYRATNITYGNMPQTFPTSGELFRRDYYCSPWLITG</sequence>
<dbReference type="EMBL" id="AB031209">
    <property type="protein sequence ID" value="BAA90833.1"/>
    <property type="molecule type" value="Genomic_DNA"/>
</dbReference>
<evidence type="ECO:0000313" key="1">
    <source>
        <dbReference type="EMBL" id="BAA90833.1"/>
    </source>
</evidence>
<name>Q9LCA6_ALKHA</name>